<name>A0A5J4U1K6_9EUKA</name>
<gene>
    <name evidence="1" type="ORF">EZS28_040210</name>
</gene>
<comment type="caution">
    <text evidence="1">The sequence shown here is derived from an EMBL/GenBank/DDBJ whole genome shotgun (WGS) entry which is preliminary data.</text>
</comment>
<evidence type="ECO:0000313" key="2">
    <source>
        <dbReference type="Proteomes" id="UP000324800"/>
    </source>
</evidence>
<proteinExistence type="predicted"/>
<dbReference type="Proteomes" id="UP000324800">
    <property type="component" value="Unassembled WGS sequence"/>
</dbReference>
<evidence type="ECO:0000313" key="1">
    <source>
        <dbReference type="EMBL" id="KAA6364264.1"/>
    </source>
</evidence>
<organism evidence="1 2">
    <name type="scientific">Streblomastix strix</name>
    <dbReference type="NCBI Taxonomy" id="222440"/>
    <lineage>
        <taxon>Eukaryota</taxon>
        <taxon>Metamonada</taxon>
        <taxon>Preaxostyla</taxon>
        <taxon>Oxymonadida</taxon>
        <taxon>Streblomastigidae</taxon>
        <taxon>Streblomastix</taxon>
    </lineage>
</organism>
<dbReference type="AlphaFoldDB" id="A0A5J4U1K6"/>
<reference evidence="1 2" key="1">
    <citation type="submission" date="2019-03" db="EMBL/GenBank/DDBJ databases">
        <title>Single cell metagenomics reveals metabolic interactions within the superorganism composed of flagellate Streblomastix strix and complex community of Bacteroidetes bacteria on its surface.</title>
        <authorList>
            <person name="Treitli S.C."/>
            <person name="Kolisko M."/>
            <person name="Husnik F."/>
            <person name="Keeling P."/>
            <person name="Hampl V."/>
        </authorList>
    </citation>
    <scope>NUCLEOTIDE SEQUENCE [LARGE SCALE GENOMIC DNA]</scope>
    <source>
        <strain evidence="1">ST1C</strain>
    </source>
</reference>
<sequence>MSEVYLVEALLDAAGLSEFSEFYVQIYEHEPKPIVYAIANQIIVGQQNHQDQEKVIDDKLSVQPPLPAPIIPIAVAAEVKTI</sequence>
<dbReference type="EMBL" id="SNRW01021880">
    <property type="protein sequence ID" value="KAA6364264.1"/>
    <property type="molecule type" value="Genomic_DNA"/>
</dbReference>
<protein>
    <submittedName>
        <fullName evidence="1">Uncharacterized protein</fullName>
    </submittedName>
</protein>
<accession>A0A5J4U1K6</accession>